<dbReference type="PROSITE" id="PS50928">
    <property type="entry name" value="ABC_TM1"/>
    <property type="match status" value="1"/>
</dbReference>
<dbReference type="GO" id="GO:0005886">
    <property type="term" value="C:plasma membrane"/>
    <property type="evidence" value="ECO:0007669"/>
    <property type="project" value="UniProtKB-SubCell"/>
</dbReference>
<dbReference type="OrthoDB" id="9773467at2"/>
<sequence>MSNVRRHNPGSVLLTILSLIFAFIFIFPLLWSLFVSLKAEGTPMRTVFDWFKPPYTLASYPTILLNSKVPIWFYNSILIAIIATIATILISSLAAYPLAKMEFIGKKKIYFYFLLGLMVPTEATIVPLFITVNGLNLIDSYPGMILPSIAGSMNLIIMVTFFKGIPHELIEVAQLDGARNISIFTRIILPLSRTVLVTVSIFAFMGSWNNYLWPLLCAMGERMFTLPVGLPTLSNTYSVDYVIPSTATMVASIPAIIVFLIFEKQITQGIAMSGIKG</sequence>
<evidence type="ECO:0000259" key="9">
    <source>
        <dbReference type="PROSITE" id="PS50928"/>
    </source>
</evidence>
<evidence type="ECO:0000256" key="6">
    <source>
        <dbReference type="ARBA" id="ARBA00022989"/>
    </source>
</evidence>
<reference evidence="11" key="1">
    <citation type="submission" date="2009-12" db="EMBL/GenBank/DDBJ databases">
        <title>Complete sequence of Treponema azotonutricium strain ZAS-9.</title>
        <authorList>
            <person name="Tetu S.G."/>
            <person name="Matson E."/>
            <person name="Ren Q."/>
            <person name="Seshadri R."/>
            <person name="Elbourne L."/>
            <person name="Hassan K.A."/>
            <person name="Durkin A."/>
            <person name="Radune D."/>
            <person name="Mohamoud Y."/>
            <person name="Shay R."/>
            <person name="Jin S."/>
            <person name="Zhang X."/>
            <person name="Lucey K."/>
            <person name="Ballor N.R."/>
            <person name="Ottesen E."/>
            <person name="Rosenthal R."/>
            <person name="Allen A."/>
            <person name="Leadbetter J.R."/>
            <person name="Paulsen I.T."/>
        </authorList>
    </citation>
    <scope>NUCLEOTIDE SEQUENCE [LARGE SCALE GENOMIC DNA]</scope>
    <source>
        <strain evidence="11">ATCC BAA-888 / DSM 13862 / ZAS-9</strain>
    </source>
</reference>
<keyword evidence="4" id="KW-1003">Cell membrane</keyword>
<feature type="transmembrane region" description="Helical" evidence="8">
    <location>
        <begin position="144"/>
        <end position="162"/>
    </location>
</feature>
<feature type="transmembrane region" description="Helical" evidence="8">
    <location>
        <begin position="183"/>
        <end position="205"/>
    </location>
</feature>
<feature type="domain" description="ABC transmembrane type-1" evidence="9">
    <location>
        <begin position="73"/>
        <end position="262"/>
    </location>
</feature>
<evidence type="ECO:0000313" key="11">
    <source>
        <dbReference type="Proteomes" id="UP000009222"/>
    </source>
</evidence>
<feature type="transmembrane region" description="Helical" evidence="8">
    <location>
        <begin position="12"/>
        <end position="34"/>
    </location>
</feature>
<reference evidence="10 11" key="2">
    <citation type="journal article" date="2011" name="ISME J.">
        <title>RNA-seq reveals cooperative metabolic interactions between two termite-gut spirochete species in co-culture.</title>
        <authorList>
            <person name="Rosenthal A.Z."/>
            <person name="Matson E.G."/>
            <person name="Eldar A."/>
            <person name="Leadbetter J.R."/>
        </authorList>
    </citation>
    <scope>NUCLEOTIDE SEQUENCE [LARGE SCALE GENOMIC DNA]</scope>
    <source>
        <strain evidence="11">ATCC BAA-888 / DSM 13862 / ZAS-9</strain>
    </source>
</reference>
<evidence type="ECO:0000256" key="2">
    <source>
        <dbReference type="ARBA" id="ARBA00020515"/>
    </source>
</evidence>
<dbReference type="SUPFAM" id="SSF161098">
    <property type="entry name" value="MetI-like"/>
    <property type="match status" value="1"/>
</dbReference>
<evidence type="ECO:0000256" key="8">
    <source>
        <dbReference type="RuleBase" id="RU363032"/>
    </source>
</evidence>
<dbReference type="InParanoid" id="F5YBQ1"/>
<protein>
    <recommendedName>
        <fullName evidence="2">sn-glycerol-3-phosphate transport system permease protein UgpE</fullName>
    </recommendedName>
</protein>
<evidence type="ECO:0000256" key="3">
    <source>
        <dbReference type="ARBA" id="ARBA00022448"/>
    </source>
</evidence>
<dbReference type="HOGENOM" id="CLU_016047_1_1_12"/>
<keyword evidence="6 8" id="KW-1133">Transmembrane helix</keyword>
<comment type="subcellular location">
    <subcellularLocation>
        <location evidence="1 8">Cell membrane</location>
        <topology evidence="1 8">Multi-pass membrane protein</topology>
    </subcellularLocation>
</comment>
<dbReference type="GO" id="GO:0055085">
    <property type="term" value="P:transmembrane transport"/>
    <property type="evidence" value="ECO:0007669"/>
    <property type="project" value="InterPro"/>
</dbReference>
<dbReference type="InterPro" id="IPR035906">
    <property type="entry name" value="MetI-like_sf"/>
</dbReference>
<dbReference type="PANTHER" id="PTHR43744">
    <property type="entry name" value="ABC TRANSPORTER PERMEASE PROTEIN MG189-RELATED-RELATED"/>
    <property type="match status" value="1"/>
</dbReference>
<keyword evidence="11" id="KW-1185">Reference proteome</keyword>
<comment type="similarity">
    <text evidence="8">Belongs to the binding-protein-dependent transport system permease family.</text>
</comment>
<dbReference type="STRING" id="545695.TREAZ_2970"/>
<gene>
    <name evidence="10" type="ordered locus">TREAZ_2970</name>
</gene>
<accession>F5YBQ1</accession>
<evidence type="ECO:0000256" key="4">
    <source>
        <dbReference type="ARBA" id="ARBA00022475"/>
    </source>
</evidence>
<evidence type="ECO:0000256" key="7">
    <source>
        <dbReference type="ARBA" id="ARBA00023136"/>
    </source>
</evidence>
<feature type="transmembrane region" description="Helical" evidence="8">
    <location>
        <begin position="241"/>
        <end position="262"/>
    </location>
</feature>
<dbReference type="InterPro" id="IPR000515">
    <property type="entry name" value="MetI-like"/>
</dbReference>
<organism evidence="10 11">
    <name type="scientific">Leadbettera azotonutricia (strain ATCC BAA-888 / DSM 13862 / ZAS-9)</name>
    <name type="common">Treponema azotonutricium</name>
    <dbReference type="NCBI Taxonomy" id="545695"/>
    <lineage>
        <taxon>Bacteria</taxon>
        <taxon>Pseudomonadati</taxon>
        <taxon>Spirochaetota</taxon>
        <taxon>Spirochaetia</taxon>
        <taxon>Spirochaetales</taxon>
        <taxon>Breznakiellaceae</taxon>
        <taxon>Leadbettera</taxon>
    </lineage>
</organism>
<evidence type="ECO:0000256" key="5">
    <source>
        <dbReference type="ARBA" id="ARBA00022692"/>
    </source>
</evidence>
<dbReference type="CDD" id="cd06261">
    <property type="entry name" value="TM_PBP2"/>
    <property type="match status" value="1"/>
</dbReference>
<dbReference type="AlphaFoldDB" id="F5YBQ1"/>
<evidence type="ECO:0000313" key="10">
    <source>
        <dbReference type="EMBL" id="AEF81597.1"/>
    </source>
</evidence>
<dbReference type="PANTHER" id="PTHR43744:SF8">
    <property type="entry name" value="SN-GLYCEROL-3-PHOSPHATE TRANSPORT SYSTEM PERMEASE PROTEIN UGPE"/>
    <property type="match status" value="1"/>
</dbReference>
<dbReference type="KEGG" id="taz:TREAZ_2970"/>
<keyword evidence="5 8" id="KW-0812">Transmembrane</keyword>
<dbReference type="eggNOG" id="COG0395">
    <property type="taxonomic scope" value="Bacteria"/>
</dbReference>
<feature type="transmembrane region" description="Helical" evidence="8">
    <location>
        <begin position="110"/>
        <end position="132"/>
    </location>
</feature>
<keyword evidence="7 8" id="KW-0472">Membrane</keyword>
<keyword evidence="3 8" id="KW-0813">Transport</keyword>
<dbReference type="RefSeq" id="WP_015712579.1">
    <property type="nucleotide sequence ID" value="NC_015577.1"/>
</dbReference>
<feature type="transmembrane region" description="Helical" evidence="8">
    <location>
        <begin position="71"/>
        <end position="98"/>
    </location>
</feature>
<name>F5YBQ1_LEAAZ</name>
<dbReference type="Pfam" id="PF00528">
    <property type="entry name" value="BPD_transp_1"/>
    <property type="match status" value="1"/>
</dbReference>
<dbReference type="EMBL" id="CP001841">
    <property type="protein sequence ID" value="AEF81597.1"/>
    <property type="molecule type" value="Genomic_DNA"/>
</dbReference>
<proteinExistence type="inferred from homology"/>
<dbReference type="Gene3D" id="1.10.3720.10">
    <property type="entry name" value="MetI-like"/>
    <property type="match status" value="1"/>
</dbReference>
<evidence type="ECO:0000256" key="1">
    <source>
        <dbReference type="ARBA" id="ARBA00004651"/>
    </source>
</evidence>
<dbReference type="Proteomes" id="UP000009222">
    <property type="component" value="Chromosome"/>
</dbReference>